<dbReference type="EMBL" id="CAJVPV010001345">
    <property type="protein sequence ID" value="CAG8494479.1"/>
    <property type="molecule type" value="Genomic_DNA"/>
</dbReference>
<dbReference type="Proteomes" id="UP000789342">
    <property type="component" value="Unassembled WGS sequence"/>
</dbReference>
<name>A0A9N8ZEM2_9GLOM</name>
<proteinExistence type="predicted"/>
<gene>
    <name evidence="1" type="ORF">AMORRO_LOCUS2942</name>
</gene>
<evidence type="ECO:0000313" key="1">
    <source>
        <dbReference type="EMBL" id="CAG8494479.1"/>
    </source>
</evidence>
<evidence type="ECO:0000313" key="2">
    <source>
        <dbReference type="Proteomes" id="UP000789342"/>
    </source>
</evidence>
<comment type="caution">
    <text evidence="1">The sequence shown here is derived from an EMBL/GenBank/DDBJ whole genome shotgun (WGS) entry which is preliminary data.</text>
</comment>
<protein>
    <submittedName>
        <fullName evidence="1">7751_t:CDS:1</fullName>
    </submittedName>
</protein>
<organism evidence="1 2">
    <name type="scientific">Acaulospora morrowiae</name>
    <dbReference type="NCBI Taxonomy" id="94023"/>
    <lineage>
        <taxon>Eukaryota</taxon>
        <taxon>Fungi</taxon>
        <taxon>Fungi incertae sedis</taxon>
        <taxon>Mucoromycota</taxon>
        <taxon>Glomeromycotina</taxon>
        <taxon>Glomeromycetes</taxon>
        <taxon>Diversisporales</taxon>
        <taxon>Acaulosporaceae</taxon>
        <taxon>Acaulospora</taxon>
    </lineage>
</organism>
<dbReference type="AlphaFoldDB" id="A0A9N8ZEM2"/>
<sequence length="372" mass="42248">MTEAITEMEEFSIFDKKFYPDDSSIPQISLDTPSGVPEIPLFSSLAHSHSSPSRDIINEQKISLEGSQFWPTSKPIRKNNNTRYSTSSLRNSKFTKKNFWKKVWNKLSHPQDSPSASSATDGSKFFVVIKSKRRGSDQSSSNDGVISLSTTSSIFRNSPTPTSTLTAIEDCEDDHKSILSVSSVDTLASFATAPTYLGHETNRNVMRSRYHSISYAMRHLKHPSPTPDERISRSVRGITFYIHVSHSIHFLRLNPLSEDSNLPIPVKIPRDLSFSQFQNSMAGILNLKPSESKELVGLYHTKRLNLDDTIRLDKAIEKEEEGKACHDYKEIISELVKSDKLWIIDCDQVWRIGLLFWKQELEMTVVSKEMIM</sequence>
<keyword evidence="2" id="KW-1185">Reference proteome</keyword>
<dbReference type="OrthoDB" id="2383132at2759"/>
<accession>A0A9N8ZEM2</accession>
<reference evidence="1" key="1">
    <citation type="submission" date="2021-06" db="EMBL/GenBank/DDBJ databases">
        <authorList>
            <person name="Kallberg Y."/>
            <person name="Tangrot J."/>
            <person name="Rosling A."/>
        </authorList>
    </citation>
    <scope>NUCLEOTIDE SEQUENCE</scope>
    <source>
        <strain evidence="1">CL551</strain>
    </source>
</reference>